<evidence type="ECO:0000256" key="12">
    <source>
        <dbReference type="ARBA" id="ARBA00079976"/>
    </source>
</evidence>
<evidence type="ECO:0000256" key="3">
    <source>
        <dbReference type="ARBA" id="ARBA00011738"/>
    </source>
</evidence>
<feature type="domain" description="Histone deacetylase" evidence="14">
    <location>
        <begin position="28"/>
        <end position="338"/>
    </location>
</feature>
<reference evidence="15" key="1">
    <citation type="journal article" date="2014" name="Int. J. Syst. Evol. Microbiol.">
        <title>Complete genome sequence of Corynebacterium casei LMG S-19264T (=DSM 44701T), isolated from a smear-ripened cheese.</title>
        <authorList>
            <consortium name="US DOE Joint Genome Institute (JGI-PGF)"/>
            <person name="Walter F."/>
            <person name="Albersmeier A."/>
            <person name="Kalinowski J."/>
            <person name="Ruckert C."/>
        </authorList>
    </citation>
    <scope>NUCLEOTIDE SEQUENCE</scope>
    <source>
        <strain evidence="15">VKM B-2935</strain>
    </source>
</reference>
<dbReference type="PANTHER" id="PTHR10625:SF17">
    <property type="entry name" value="HISTONE DEACETYLASE 8"/>
    <property type="match status" value="1"/>
</dbReference>
<dbReference type="CDD" id="cd10001">
    <property type="entry name" value="HDAC_classII_APAH"/>
    <property type="match status" value="1"/>
</dbReference>
<name>A0A9W6NGF8_9PSED</name>
<evidence type="ECO:0000259" key="14">
    <source>
        <dbReference type="Pfam" id="PF00850"/>
    </source>
</evidence>
<evidence type="ECO:0000256" key="11">
    <source>
        <dbReference type="ARBA" id="ARBA00078062"/>
    </source>
</evidence>
<dbReference type="Gene3D" id="3.40.800.20">
    <property type="entry name" value="Histone deacetylase domain"/>
    <property type="match status" value="1"/>
</dbReference>
<dbReference type="GO" id="GO:0046872">
    <property type="term" value="F:metal ion binding"/>
    <property type="evidence" value="ECO:0007669"/>
    <property type="project" value="UniProtKB-KW"/>
</dbReference>
<reference evidence="15" key="2">
    <citation type="submission" date="2023-01" db="EMBL/GenBank/DDBJ databases">
        <authorList>
            <person name="Sun Q."/>
            <person name="Evtushenko L."/>
        </authorList>
    </citation>
    <scope>NUCLEOTIDE SEQUENCE</scope>
    <source>
        <strain evidence="15">VKM B-2935</strain>
    </source>
</reference>
<dbReference type="Pfam" id="PF00850">
    <property type="entry name" value="Hist_deacetyl"/>
    <property type="match status" value="1"/>
</dbReference>
<evidence type="ECO:0000256" key="10">
    <source>
        <dbReference type="ARBA" id="ARBA00066796"/>
    </source>
</evidence>
<organism evidence="15 16">
    <name type="scientific">Pseudomonas turukhanskensis</name>
    <dbReference type="NCBI Taxonomy" id="1806536"/>
    <lineage>
        <taxon>Bacteria</taxon>
        <taxon>Pseudomonadati</taxon>
        <taxon>Pseudomonadota</taxon>
        <taxon>Gammaproteobacteria</taxon>
        <taxon>Pseudomonadales</taxon>
        <taxon>Pseudomonadaceae</taxon>
        <taxon>Pseudomonas</taxon>
    </lineage>
</organism>
<evidence type="ECO:0000256" key="8">
    <source>
        <dbReference type="ARBA" id="ARBA00052916"/>
    </source>
</evidence>
<dbReference type="GO" id="GO:0047609">
    <property type="term" value="F:acetylputrescine deacetylase activity"/>
    <property type="evidence" value="ECO:0007669"/>
    <property type="project" value="UniProtKB-EC"/>
</dbReference>
<accession>A0A9W6NGF8</accession>
<evidence type="ECO:0000256" key="9">
    <source>
        <dbReference type="ARBA" id="ARBA00060538"/>
    </source>
</evidence>
<dbReference type="InterPro" id="IPR023801">
    <property type="entry name" value="His_deacetylse_dom"/>
</dbReference>
<dbReference type="FunFam" id="3.40.800.20:FF:000032">
    <property type="entry name" value="Acetylpolyamine amidohydrolase 2"/>
    <property type="match status" value="1"/>
</dbReference>
<keyword evidence="6" id="KW-0862">Zinc</keyword>
<comment type="catalytic activity">
    <reaction evidence="7">
        <text>N-acetylcadaverine + H2O = cadaverine + acetate</text>
        <dbReference type="Rhea" id="RHEA:51892"/>
        <dbReference type="ChEBI" id="CHEBI:15377"/>
        <dbReference type="ChEBI" id="CHEBI:30089"/>
        <dbReference type="ChEBI" id="CHEBI:58384"/>
        <dbReference type="ChEBI" id="CHEBI:134408"/>
    </reaction>
</comment>
<evidence type="ECO:0000256" key="5">
    <source>
        <dbReference type="ARBA" id="ARBA00022801"/>
    </source>
</evidence>
<evidence type="ECO:0000256" key="2">
    <source>
        <dbReference type="ARBA" id="ARBA00005947"/>
    </source>
</evidence>
<dbReference type="Proteomes" id="UP001143328">
    <property type="component" value="Unassembled WGS sequence"/>
</dbReference>
<dbReference type="RefSeq" id="WP_271195973.1">
    <property type="nucleotide sequence ID" value="NZ_BSFN01000007.1"/>
</dbReference>
<evidence type="ECO:0000256" key="7">
    <source>
        <dbReference type="ARBA" id="ARBA00050417"/>
    </source>
</evidence>
<comment type="pathway">
    <text evidence="9">Amine and polyamine metabolism.</text>
</comment>
<evidence type="ECO:0000256" key="6">
    <source>
        <dbReference type="ARBA" id="ARBA00022833"/>
    </source>
</evidence>
<dbReference type="GO" id="GO:0004407">
    <property type="term" value="F:histone deacetylase activity"/>
    <property type="evidence" value="ECO:0007669"/>
    <property type="project" value="TreeGrafter"/>
</dbReference>
<comment type="cofactor">
    <cofactor evidence="1">
        <name>Zn(2+)</name>
        <dbReference type="ChEBI" id="CHEBI:29105"/>
    </cofactor>
</comment>
<dbReference type="PRINTS" id="PR01270">
    <property type="entry name" value="HDASUPER"/>
</dbReference>
<keyword evidence="4" id="KW-0479">Metal-binding</keyword>
<evidence type="ECO:0000313" key="16">
    <source>
        <dbReference type="Proteomes" id="UP001143328"/>
    </source>
</evidence>
<dbReference type="PANTHER" id="PTHR10625">
    <property type="entry name" value="HISTONE DEACETYLASE HDAC1-RELATED"/>
    <property type="match status" value="1"/>
</dbReference>
<evidence type="ECO:0000313" key="15">
    <source>
        <dbReference type="EMBL" id="GLK89785.1"/>
    </source>
</evidence>
<dbReference type="EMBL" id="BSFN01000007">
    <property type="protein sequence ID" value="GLK89785.1"/>
    <property type="molecule type" value="Genomic_DNA"/>
</dbReference>
<keyword evidence="16" id="KW-1185">Reference proteome</keyword>
<dbReference type="AlphaFoldDB" id="A0A9W6NGF8"/>
<keyword evidence="5" id="KW-0378">Hydrolase</keyword>
<dbReference type="EC" id="3.5.1.62" evidence="10"/>
<gene>
    <name evidence="15" type="primary">aphA</name>
    <name evidence="15" type="ORF">GCM10017655_28470</name>
</gene>
<dbReference type="GO" id="GO:0040029">
    <property type="term" value="P:epigenetic regulation of gene expression"/>
    <property type="evidence" value="ECO:0007669"/>
    <property type="project" value="TreeGrafter"/>
</dbReference>
<evidence type="ECO:0000256" key="1">
    <source>
        <dbReference type="ARBA" id="ARBA00001947"/>
    </source>
</evidence>
<comment type="similarity">
    <text evidence="2">Belongs to the histone deacetylase family.</text>
</comment>
<evidence type="ECO:0000256" key="4">
    <source>
        <dbReference type="ARBA" id="ARBA00022723"/>
    </source>
</evidence>
<comment type="caution">
    <text evidence="15">The sequence shown here is derived from an EMBL/GenBank/DDBJ whole genome shotgun (WGS) entry which is preliminary data.</text>
</comment>
<dbReference type="InterPro" id="IPR023696">
    <property type="entry name" value="Ureohydrolase_dom_sf"/>
</dbReference>
<sequence>MLTVYSDDHRLHHGQTELVDGQLQPCFEMPSRADTVLARVKQQKLGEVIEPKDFGLAPIARVHDSGYLSFLQSAWARWAAEGHSCDLLPSCFPARRLRRDGPIPRALIGELGHYCFDTEAPITAGTWQAIYSSAQVALTAQDHMRQGARTAFALCRPPGHHAGSDFMGGYCFLNNVAIATQAFLDQGAKRVAILDVDYHHGNGTQEIFYQRGDVLFASIHGDPLDEYPYYLGNADETGEGAGAGCNHNYPLALGSGWPVWSAALEDACGKIAAYAPDVLVISLGVDTYKEDPISEFKLDSPDYLAMGARIAALGLPTLFVMEGGYAVEAIGVNAVNVLQGYEAGASHA</sequence>
<comment type="catalytic activity">
    <reaction evidence="8">
        <text>N-acetylputrescine + H2O = putrescine + acetate</text>
        <dbReference type="Rhea" id="RHEA:23412"/>
        <dbReference type="ChEBI" id="CHEBI:15377"/>
        <dbReference type="ChEBI" id="CHEBI:30089"/>
        <dbReference type="ChEBI" id="CHEBI:58263"/>
        <dbReference type="ChEBI" id="CHEBI:326268"/>
        <dbReference type="EC" id="3.5.1.62"/>
    </reaction>
</comment>
<dbReference type="GO" id="GO:0006595">
    <property type="term" value="P:polyamine metabolic process"/>
    <property type="evidence" value="ECO:0007669"/>
    <property type="project" value="UniProtKB-ARBA"/>
</dbReference>
<dbReference type="InterPro" id="IPR000286">
    <property type="entry name" value="HDACs"/>
</dbReference>
<comment type="subunit">
    <text evidence="3">Homodimer.</text>
</comment>
<evidence type="ECO:0000256" key="13">
    <source>
        <dbReference type="ARBA" id="ARBA00083886"/>
    </source>
</evidence>
<protein>
    <recommendedName>
        <fullName evidence="10">acetylputrescine deacetylase</fullName>
        <ecNumber evidence="10">3.5.1.62</ecNumber>
    </recommendedName>
    <alternativeName>
        <fullName evidence="12">Acetylcadaverine deacetylase</fullName>
    </alternativeName>
    <alternativeName>
        <fullName evidence="13">Acetylpolyamine deacetylase</fullName>
    </alternativeName>
    <alternativeName>
        <fullName evidence="11">Acetylputrescine deacetylase</fullName>
    </alternativeName>
</protein>
<proteinExistence type="inferred from homology"/>
<dbReference type="InterPro" id="IPR037138">
    <property type="entry name" value="His_deacetylse_dom_sf"/>
</dbReference>
<dbReference type="SUPFAM" id="SSF52768">
    <property type="entry name" value="Arginase/deacetylase"/>
    <property type="match status" value="1"/>
</dbReference>